<accession>A0A6B2R046</accession>
<dbReference type="Pfam" id="PF05138">
    <property type="entry name" value="PaaA_PaaC"/>
    <property type="match status" value="1"/>
</dbReference>
<dbReference type="InterPro" id="IPR009078">
    <property type="entry name" value="Ferritin-like_SF"/>
</dbReference>
<dbReference type="EMBL" id="JAAGRN010000006">
    <property type="protein sequence ID" value="NDY83642.1"/>
    <property type="molecule type" value="Genomic_DNA"/>
</dbReference>
<dbReference type="NCBIfam" id="TIGR02158">
    <property type="entry name" value="PA_CoA_Oxy3"/>
    <property type="match status" value="1"/>
</dbReference>
<dbReference type="RefSeq" id="WP_163655025.1">
    <property type="nucleotide sequence ID" value="NZ_JAAGRN010000006.1"/>
</dbReference>
<dbReference type="InterPro" id="IPR052703">
    <property type="entry name" value="Aromatic_CoA_ox/epox"/>
</dbReference>
<proteinExistence type="predicted"/>
<comment type="caution">
    <text evidence="1">The sequence shown here is derived from an EMBL/GenBank/DDBJ whole genome shotgun (WGS) entry which is preliminary data.</text>
</comment>
<gene>
    <name evidence="1" type="primary">paaC</name>
    <name evidence="1" type="ORF">G3I67_10395</name>
</gene>
<protein>
    <submittedName>
        <fullName evidence="1">Phenylacetate-CoA oxygenase subunit PaaC</fullName>
    </submittedName>
</protein>
<dbReference type="PANTHER" id="PTHR30458:SF0">
    <property type="entry name" value="1,2-PHENYLACETYL-COA EPOXIDASE, SUBUNIT C"/>
    <property type="match status" value="1"/>
</dbReference>
<dbReference type="InterPro" id="IPR007814">
    <property type="entry name" value="PaaA_PaaC"/>
</dbReference>
<dbReference type="PIRSF" id="PIRSF037834">
    <property type="entry name" value="PA_CoA_Oase3"/>
    <property type="match status" value="1"/>
</dbReference>
<dbReference type="AlphaFoldDB" id="A0A6B2R046"/>
<dbReference type="InterPro" id="IPR012347">
    <property type="entry name" value="Ferritin-like"/>
</dbReference>
<dbReference type="InterPro" id="IPR011882">
    <property type="entry name" value="PaaC"/>
</dbReference>
<organism evidence="1">
    <name type="scientific">Sheuella amnicola</name>
    <dbReference type="NCBI Taxonomy" id="2707330"/>
    <lineage>
        <taxon>Bacteria</taxon>
        <taxon>Pseudomonadati</taxon>
        <taxon>Pseudomonadota</taxon>
        <taxon>Betaproteobacteria</taxon>
        <taxon>Burkholderiales</taxon>
        <taxon>Alcaligenaceae</taxon>
        <taxon>Sheuella</taxon>
    </lineage>
</organism>
<dbReference type="Gene3D" id="1.20.1260.10">
    <property type="match status" value="1"/>
</dbReference>
<reference evidence="1" key="1">
    <citation type="submission" date="2020-02" db="EMBL/GenBank/DDBJ databases">
        <authorList>
            <person name="Chen W.-M."/>
        </authorList>
    </citation>
    <scope>NUCLEOTIDE SEQUENCE</scope>
    <source>
        <strain evidence="1">NBD-18</strain>
    </source>
</reference>
<dbReference type="PANTHER" id="PTHR30458">
    <property type="entry name" value="PHENYLACETIC ACID DEGRADATION PROTEIN PAA"/>
    <property type="match status" value="1"/>
</dbReference>
<sequence length="270" mass="30318">MTAAQMTPPTANQLASAATPLVDGLLRLGDNALILSQRLSAWCGHGPVIEEDMALTNTALDLLGQARMWFSLAGRIEGQGRDEDALAYLRDSHHFRNLLLVERADDDYAQTMVRQFLFDVWHYFLLERLSQSTDADIAAIASKSIKEVAYHVRRSSDMVVRLGDGTDESHQRMQDAIELFWPYVGEMFVDDAIDQEWNKQGWGPLPSSLQTSWLSHVEQVFAEATLKLPPLEGAMHQAFRGGRSGRHTEQLGYLLAEMQFLPRAYPGASW</sequence>
<name>A0A6B2R046_9BURK</name>
<evidence type="ECO:0000313" key="1">
    <source>
        <dbReference type="EMBL" id="NDY83642.1"/>
    </source>
</evidence>
<dbReference type="SUPFAM" id="SSF47240">
    <property type="entry name" value="Ferritin-like"/>
    <property type="match status" value="1"/>
</dbReference>
<dbReference type="GO" id="GO:0005829">
    <property type="term" value="C:cytosol"/>
    <property type="evidence" value="ECO:0007669"/>
    <property type="project" value="TreeGrafter"/>
</dbReference>
<dbReference type="GO" id="GO:0010124">
    <property type="term" value="P:phenylacetate catabolic process"/>
    <property type="evidence" value="ECO:0007669"/>
    <property type="project" value="InterPro"/>
</dbReference>